<proteinExistence type="predicted"/>
<reference evidence="1 2" key="1">
    <citation type="submission" date="2023-07" db="EMBL/GenBank/DDBJ databases">
        <title>Sorghum-associated microbial communities from plants grown in Nebraska, USA.</title>
        <authorList>
            <person name="Schachtman D."/>
        </authorList>
    </citation>
    <scope>NUCLEOTIDE SEQUENCE [LARGE SCALE GENOMIC DNA]</scope>
    <source>
        <strain evidence="1 2">CC523</strain>
    </source>
</reference>
<accession>A0ABT9TS76</accession>
<protein>
    <submittedName>
        <fullName evidence="1">Uncharacterized protein</fullName>
    </submittedName>
</protein>
<dbReference type="RefSeq" id="WP_306878950.1">
    <property type="nucleotide sequence ID" value="NZ_JAUSSW010000010.1"/>
</dbReference>
<comment type="caution">
    <text evidence="1">The sequence shown here is derived from an EMBL/GenBank/DDBJ whole genome shotgun (WGS) entry which is preliminary data.</text>
</comment>
<dbReference type="Proteomes" id="UP001244563">
    <property type="component" value="Unassembled WGS sequence"/>
</dbReference>
<evidence type="ECO:0000313" key="2">
    <source>
        <dbReference type="Proteomes" id="UP001244563"/>
    </source>
</evidence>
<dbReference type="EMBL" id="JAUSSW010000010">
    <property type="protein sequence ID" value="MDQ0103693.1"/>
    <property type="molecule type" value="Genomic_DNA"/>
</dbReference>
<name>A0ABT9TS76_PAENI</name>
<gene>
    <name evidence="1" type="ORF">J2T10_003358</name>
</gene>
<evidence type="ECO:0000313" key="1">
    <source>
        <dbReference type="EMBL" id="MDQ0103693.1"/>
    </source>
</evidence>
<keyword evidence="2" id="KW-1185">Reference proteome</keyword>
<organism evidence="1 2">
    <name type="scientific">Paenarthrobacter nicotinovorans</name>
    <name type="common">Arthrobacter nicotinovorans</name>
    <dbReference type="NCBI Taxonomy" id="29320"/>
    <lineage>
        <taxon>Bacteria</taxon>
        <taxon>Bacillati</taxon>
        <taxon>Actinomycetota</taxon>
        <taxon>Actinomycetes</taxon>
        <taxon>Micrococcales</taxon>
        <taxon>Micrococcaceae</taxon>
        <taxon>Paenarthrobacter</taxon>
    </lineage>
</organism>
<sequence length="93" mass="10494">MTIKRNSTQDATQHALKMVLAAAEEDWPTYRELCKEASRRRPRFNADLIMAITVIAANSAKAAHPDSWNAYLRLNIHDLDLDPGSWGDVKDSK</sequence>